<dbReference type="InterPro" id="IPR057499">
    <property type="entry name" value="Kelch_FKB95"/>
</dbReference>
<sequence length="367" mass="41699">MPQSTRRPFSSSSSSSSRLSSSLLQPPSLEEEDAAIYFRVKRDLWYEWYVIKGNSKTPVEKILAPLYPRPPMQQWESGCGVVGSTIYVLGGADYRERMRLRSGHVPPRLYADVYYIDTRHPKGGWKKGPSMKKPRALPYPVTVDDKMYVIGSTYDVQDEPPPWGEVFEVEQGCWRELGIKTITPRIMSGHGFLDGGKRILFHNEGWPFLFSYDTESDSWETYSDSLGKGCRTASAFVDGVLYFFDYLKPNSLYGLDVSSPENLPKKVCGLDRDSIPQDPVEDEVPPIGRLVSLGKSKLAVLWDFFLYDDDDDHKKYPAAWGRLVVRCSKLKMSKRQDSDGQFYFEGNTLSILDYYVMGSSLVDCLSV</sequence>
<evidence type="ECO:0000259" key="2">
    <source>
        <dbReference type="Pfam" id="PF25210"/>
    </source>
</evidence>
<dbReference type="EMBL" id="JACTNZ010000009">
    <property type="protein sequence ID" value="KAG5532412.1"/>
    <property type="molecule type" value="Genomic_DNA"/>
</dbReference>
<dbReference type="PANTHER" id="PTHR24414:SF199">
    <property type="entry name" value="F-BOX_KELCH-REPEAT PROTEIN SKIP6-LIKE"/>
    <property type="match status" value="1"/>
</dbReference>
<gene>
    <name evidence="3" type="ORF">RHGRI_026896</name>
</gene>
<evidence type="ECO:0000256" key="1">
    <source>
        <dbReference type="SAM" id="MobiDB-lite"/>
    </source>
</evidence>
<evidence type="ECO:0000313" key="3">
    <source>
        <dbReference type="EMBL" id="KAG5532412.1"/>
    </source>
</evidence>
<protein>
    <recommendedName>
        <fullName evidence="2">FKB95-like N-terminal Kelch domain-containing protein</fullName>
    </recommendedName>
</protein>
<keyword evidence="4" id="KW-1185">Reference proteome</keyword>
<dbReference type="AlphaFoldDB" id="A0AAV6IY31"/>
<proteinExistence type="predicted"/>
<organism evidence="3 4">
    <name type="scientific">Rhododendron griersonianum</name>
    <dbReference type="NCBI Taxonomy" id="479676"/>
    <lineage>
        <taxon>Eukaryota</taxon>
        <taxon>Viridiplantae</taxon>
        <taxon>Streptophyta</taxon>
        <taxon>Embryophyta</taxon>
        <taxon>Tracheophyta</taxon>
        <taxon>Spermatophyta</taxon>
        <taxon>Magnoliopsida</taxon>
        <taxon>eudicotyledons</taxon>
        <taxon>Gunneridae</taxon>
        <taxon>Pentapetalae</taxon>
        <taxon>asterids</taxon>
        <taxon>Ericales</taxon>
        <taxon>Ericaceae</taxon>
        <taxon>Ericoideae</taxon>
        <taxon>Rhodoreae</taxon>
        <taxon>Rhododendron</taxon>
    </lineage>
</organism>
<dbReference type="Pfam" id="PF25210">
    <property type="entry name" value="Kelch_FKB95"/>
    <property type="match status" value="1"/>
</dbReference>
<dbReference type="InterPro" id="IPR015915">
    <property type="entry name" value="Kelch-typ_b-propeller"/>
</dbReference>
<accession>A0AAV6IY31</accession>
<dbReference type="Gene3D" id="2.120.10.80">
    <property type="entry name" value="Kelch-type beta propeller"/>
    <property type="match status" value="1"/>
</dbReference>
<dbReference type="SUPFAM" id="SSF117281">
    <property type="entry name" value="Kelch motif"/>
    <property type="match status" value="1"/>
</dbReference>
<feature type="region of interest" description="Disordered" evidence="1">
    <location>
        <begin position="1"/>
        <end position="24"/>
    </location>
</feature>
<feature type="domain" description="FKB95-like N-terminal Kelch" evidence="2">
    <location>
        <begin position="54"/>
        <end position="337"/>
    </location>
</feature>
<evidence type="ECO:0000313" key="4">
    <source>
        <dbReference type="Proteomes" id="UP000823749"/>
    </source>
</evidence>
<name>A0AAV6IY31_9ERIC</name>
<dbReference type="InterPro" id="IPR050354">
    <property type="entry name" value="F-box/kelch-repeat_ARATH"/>
</dbReference>
<dbReference type="Proteomes" id="UP000823749">
    <property type="component" value="Chromosome 9"/>
</dbReference>
<reference evidence="3" key="1">
    <citation type="submission" date="2020-08" db="EMBL/GenBank/DDBJ databases">
        <title>Plant Genome Project.</title>
        <authorList>
            <person name="Zhang R.-G."/>
        </authorList>
    </citation>
    <scope>NUCLEOTIDE SEQUENCE</scope>
    <source>
        <strain evidence="3">WSP0</strain>
        <tissue evidence="3">Leaf</tissue>
    </source>
</reference>
<dbReference type="PANTHER" id="PTHR24414">
    <property type="entry name" value="F-BOX/KELCH-REPEAT PROTEIN SKIP4"/>
    <property type="match status" value="1"/>
</dbReference>
<comment type="caution">
    <text evidence="3">The sequence shown here is derived from an EMBL/GenBank/DDBJ whole genome shotgun (WGS) entry which is preliminary data.</text>
</comment>